<dbReference type="Gene3D" id="3.40.50.720">
    <property type="entry name" value="NAD(P)-binding Rossmann-like Domain"/>
    <property type="match status" value="1"/>
</dbReference>
<keyword evidence="2" id="KW-0560">Oxidoreductase</keyword>
<protein>
    <submittedName>
        <fullName evidence="3">Uncharacterized protein</fullName>
    </submittedName>
</protein>
<comment type="caution">
    <text evidence="3">The sequence shown here is derived from an EMBL/GenBank/DDBJ whole genome shotgun (WGS) entry which is preliminary data.</text>
</comment>
<feature type="non-terminal residue" evidence="3">
    <location>
        <position position="1"/>
    </location>
</feature>
<proteinExistence type="inferred from homology"/>
<dbReference type="PANTHER" id="PTHR43639:SF1">
    <property type="entry name" value="SHORT-CHAIN DEHYDROGENASE_REDUCTASE FAMILY PROTEIN"/>
    <property type="match status" value="1"/>
</dbReference>
<dbReference type="RefSeq" id="XP_041294318.1">
    <property type="nucleotide sequence ID" value="XM_041430301.1"/>
</dbReference>
<name>A0A9P7FAG0_9AGAM</name>
<dbReference type="InterPro" id="IPR002347">
    <property type="entry name" value="SDR_fam"/>
</dbReference>
<dbReference type="GeneID" id="64692560"/>
<gene>
    <name evidence="3" type="ORF">F5147DRAFT_544493</name>
</gene>
<dbReference type="OrthoDB" id="498125at2759"/>
<organism evidence="3 4">
    <name type="scientific">Suillus discolor</name>
    <dbReference type="NCBI Taxonomy" id="1912936"/>
    <lineage>
        <taxon>Eukaryota</taxon>
        <taxon>Fungi</taxon>
        <taxon>Dikarya</taxon>
        <taxon>Basidiomycota</taxon>
        <taxon>Agaricomycotina</taxon>
        <taxon>Agaricomycetes</taxon>
        <taxon>Agaricomycetidae</taxon>
        <taxon>Boletales</taxon>
        <taxon>Suillineae</taxon>
        <taxon>Suillaceae</taxon>
        <taxon>Suillus</taxon>
    </lineage>
</organism>
<evidence type="ECO:0000256" key="2">
    <source>
        <dbReference type="ARBA" id="ARBA00023002"/>
    </source>
</evidence>
<comment type="similarity">
    <text evidence="1">Belongs to the short-chain dehydrogenases/reductases (SDR) family.</text>
</comment>
<accession>A0A9P7FAG0</accession>
<reference evidence="3" key="1">
    <citation type="journal article" date="2020" name="New Phytol.">
        <title>Comparative genomics reveals dynamic genome evolution in host specialist ectomycorrhizal fungi.</title>
        <authorList>
            <person name="Lofgren L.A."/>
            <person name="Nguyen N.H."/>
            <person name="Vilgalys R."/>
            <person name="Ruytinx J."/>
            <person name="Liao H.L."/>
            <person name="Branco S."/>
            <person name="Kuo A."/>
            <person name="LaButti K."/>
            <person name="Lipzen A."/>
            <person name="Andreopoulos W."/>
            <person name="Pangilinan J."/>
            <person name="Riley R."/>
            <person name="Hundley H."/>
            <person name="Na H."/>
            <person name="Barry K."/>
            <person name="Grigoriev I.V."/>
            <person name="Stajich J.E."/>
            <person name="Kennedy P.G."/>
        </authorList>
    </citation>
    <scope>NUCLEOTIDE SEQUENCE</scope>
    <source>
        <strain evidence="3">FC423</strain>
    </source>
</reference>
<dbReference type="AlphaFoldDB" id="A0A9P7FAG0"/>
<dbReference type="PANTHER" id="PTHR43639">
    <property type="entry name" value="OXIDOREDUCTASE, SHORT-CHAIN DEHYDROGENASE/REDUCTASE FAMILY (AFU_ORTHOLOGUE AFUA_5G02870)"/>
    <property type="match status" value="1"/>
</dbReference>
<dbReference type="EMBL" id="JABBWM010000019">
    <property type="protein sequence ID" value="KAG2110844.1"/>
    <property type="molecule type" value="Genomic_DNA"/>
</dbReference>
<keyword evidence="4" id="KW-1185">Reference proteome</keyword>
<dbReference type="GO" id="GO:0016491">
    <property type="term" value="F:oxidoreductase activity"/>
    <property type="evidence" value="ECO:0007669"/>
    <property type="project" value="UniProtKB-KW"/>
</dbReference>
<dbReference type="Proteomes" id="UP000823399">
    <property type="component" value="Unassembled WGS sequence"/>
</dbReference>
<feature type="non-terminal residue" evidence="3">
    <location>
        <position position="83"/>
    </location>
</feature>
<sequence length="83" mass="8931">VALITSIAEGIGRDIALRLVEDGLDIAITDLKSQCTKLDVADEMEAQGRRCVGLEYDVSPEGVQYMVQTTEKEFNGLDVVGAS</sequence>
<dbReference type="Pfam" id="PF00106">
    <property type="entry name" value="adh_short"/>
    <property type="match status" value="1"/>
</dbReference>
<evidence type="ECO:0000256" key="1">
    <source>
        <dbReference type="ARBA" id="ARBA00006484"/>
    </source>
</evidence>
<dbReference type="InterPro" id="IPR036291">
    <property type="entry name" value="NAD(P)-bd_dom_sf"/>
</dbReference>
<evidence type="ECO:0000313" key="4">
    <source>
        <dbReference type="Proteomes" id="UP000823399"/>
    </source>
</evidence>
<dbReference type="SUPFAM" id="SSF51735">
    <property type="entry name" value="NAD(P)-binding Rossmann-fold domains"/>
    <property type="match status" value="1"/>
</dbReference>
<evidence type="ECO:0000313" key="3">
    <source>
        <dbReference type="EMBL" id="KAG2110844.1"/>
    </source>
</evidence>